<keyword evidence="5" id="KW-1185">Reference proteome</keyword>
<reference evidence="4 5" key="1">
    <citation type="submission" date="2018-03" db="EMBL/GenBank/DDBJ databases">
        <title>Genomic Encyclopedia of Archaeal and Bacterial Type Strains, Phase II (KMG-II): from individual species to whole genera.</title>
        <authorList>
            <person name="Goeker M."/>
        </authorList>
    </citation>
    <scope>NUCLEOTIDE SEQUENCE [LARGE SCALE GENOMIC DNA]</scope>
    <source>
        <strain evidence="4 5">DSM 45601</strain>
    </source>
</reference>
<dbReference type="InterPro" id="IPR003736">
    <property type="entry name" value="PAAI_dom"/>
</dbReference>
<feature type="region of interest" description="Disordered" evidence="2">
    <location>
        <begin position="1"/>
        <end position="24"/>
    </location>
</feature>
<dbReference type="AlphaFoldDB" id="A0A2T0Q2X7"/>
<dbReference type="PANTHER" id="PTHR43240">
    <property type="entry name" value="1,4-DIHYDROXY-2-NAPHTHOYL-COA THIOESTERASE 1"/>
    <property type="match status" value="1"/>
</dbReference>
<accession>A0A2T0Q2X7</accession>
<evidence type="ECO:0000256" key="2">
    <source>
        <dbReference type="SAM" id="MobiDB-lite"/>
    </source>
</evidence>
<dbReference type="GO" id="GO:0061522">
    <property type="term" value="F:1,4-dihydroxy-2-naphthoyl-CoA thioesterase activity"/>
    <property type="evidence" value="ECO:0007669"/>
    <property type="project" value="TreeGrafter"/>
</dbReference>
<keyword evidence="1" id="KW-0378">Hydrolase</keyword>
<dbReference type="SUPFAM" id="SSF54637">
    <property type="entry name" value="Thioesterase/thiol ester dehydrase-isomerase"/>
    <property type="match status" value="1"/>
</dbReference>
<dbReference type="OrthoDB" id="9813282at2"/>
<evidence type="ECO:0000313" key="5">
    <source>
        <dbReference type="Proteomes" id="UP000237846"/>
    </source>
</evidence>
<name>A0A2T0Q2X7_9ACTN</name>
<proteinExistence type="predicted"/>
<feature type="domain" description="Thioesterase" evidence="3">
    <location>
        <begin position="89"/>
        <end position="166"/>
    </location>
</feature>
<evidence type="ECO:0000313" key="4">
    <source>
        <dbReference type="EMBL" id="PRX98143.1"/>
    </source>
</evidence>
<dbReference type="Proteomes" id="UP000237846">
    <property type="component" value="Unassembled WGS sequence"/>
</dbReference>
<dbReference type="NCBIfam" id="TIGR00369">
    <property type="entry name" value="unchar_dom_1"/>
    <property type="match status" value="1"/>
</dbReference>
<evidence type="ECO:0000259" key="3">
    <source>
        <dbReference type="Pfam" id="PF03061"/>
    </source>
</evidence>
<dbReference type="Gene3D" id="3.10.129.10">
    <property type="entry name" value="Hotdog Thioesterase"/>
    <property type="match status" value="1"/>
</dbReference>
<organism evidence="4 5">
    <name type="scientific">Allonocardiopsis opalescens</name>
    <dbReference type="NCBI Taxonomy" id="1144618"/>
    <lineage>
        <taxon>Bacteria</taxon>
        <taxon>Bacillati</taxon>
        <taxon>Actinomycetota</taxon>
        <taxon>Actinomycetes</taxon>
        <taxon>Streptosporangiales</taxon>
        <taxon>Allonocardiopsis</taxon>
    </lineage>
</organism>
<comment type="caution">
    <text evidence="4">The sequence shown here is derived from an EMBL/GenBank/DDBJ whole genome shotgun (WGS) entry which is preliminary data.</text>
</comment>
<evidence type="ECO:0000256" key="1">
    <source>
        <dbReference type="ARBA" id="ARBA00022801"/>
    </source>
</evidence>
<dbReference type="InterPro" id="IPR006683">
    <property type="entry name" value="Thioestr_dom"/>
</dbReference>
<dbReference type="EMBL" id="PVZC01000005">
    <property type="protein sequence ID" value="PRX98143.1"/>
    <property type="molecule type" value="Genomic_DNA"/>
</dbReference>
<dbReference type="CDD" id="cd03443">
    <property type="entry name" value="PaaI_thioesterase"/>
    <property type="match status" value="1"/>
</dbReference>
<dbReference type="InterPro" id="IPR029069">
    <property type="entry name" value="HotDog_dom_sf"/>
</dbReference>
<gene>
    <name evidence="4" type="ORF">CLV72_105496</name>
</gene>
<dbReference type="Pfam" id="PF03061">
    <property type="entry name" value="4HBT"/>
    <property type="match status" value="1"/>
</dbReference>
<dbReference type="GO" id="GO:0005829">
    <property type="term" value="C:cytosol"/>
    <property type="evidence" value="ECO:0007669"/>
    <property type="project" value="TreeGrafter"/>
</dbReference>
<protein>
    <submittedName>
        <fullName evidence="4">Uncharacterized protein (TIGR00369 family)</fullName>
    </submittedName>
</protein>
<dbReference type="PANTHER" id="PTHR43240:SF1">
    <property type="entry name" value="BLR5584 PROTEIN"/>
    <property type="match status" value="1"/>
</dbReference>
<sequence length="184" mass="18916">MGDPVRADASAPDSGAGSGRERSYEWDDPADIAAAAPTMNGLAFMRALAEGRVPPPPILRTLGFELESVRPGGAVFVLTPAEYHYNPIGSVHGGVYAALLDSAAGCAVHTTLPQGAYYSSLDLNVKFLRRLTVDSGPVRCSGHVVHAGTRTALARAELTDAAGTLLAEATSSCLITRPSPSGGG</sequence>